<comment type="similarity">
    <text evidence="3">Belongs to the cystinosin family.</text>
</comment>
<dbReference type="EMBL" id="CAVLGL010000159">
    <property type="protein sequence ID" value="CAK1604499.1"/>
    <property type="molecule type" value="Genomic_DNA"/>
</dbReference>
<sequence length="432" mass="48944">MAHIRPATFPNGTSRVSSHSLSYCFTRFIVSMLLLGLPNTYGQIEEMYLDSTDLNILVDESRLFRMVQIGEPNVTLQIALQVQHPDIVQFVPSTLDIPGTAEPNDTVKITHDIMAYGKSPGHSEVTFNSTPVGSVNLSSVFLRITVMHSNTINVISYIMGWIYFAAWSVSFYPQIYINFKRKSVVGLNFDFLALNIMGFTMYSLFNCGLYFSKAIQSEYQSRHPRSVNPVQLNDVFFSLHASFATLVTITQCFLYEREEQRVSMTGRSILGGFLAIVIVTAGLGAGGKIEWLDFLYGCSYIKLCITLIKYVPQAYMNYKRKSTIGWSIGNIFLDFVGGFLSILQMALNAYNYNDWISFFGDATKFGLGLFSLVFDIFFILQHYVFYREGREFMIVDSSEEGSNMTSSGDGRKYFMVNNWHADEKKYDLNAKA</sequence>
<dbReference type="GO" id="GO:0005765">
    <property type="term" value="C:lysosomal membrane"/>
    <property type="evidence" value="ECO:0007669"/>
    <property type="project" value="UniProtKB-SubCell"/>
</dbReference>
<accession>A0AAV1MBE8</accession>
<feature type="transmembrane region" description="Helical" evidence="15">
    <location>
        <begin position="235"/>
        <end position="255"/>
    </location>
</feature>
<dbReference type="GO" id="GO:0015184">
    <property type="term" value="F:L-cystine transmembrane transporter activity"/>
    <property type="evidence" value="ECO:0007669"/>
    <property type="project" value="TreeGrafter"/>
</dbReference>
<keyword evidence="4" id="KW-0813">Transport</keyword>
<keyword evidence="5 15" id="KW-0812">Transmembrane</keyword>
<dbReference type="InterPro" id="IPR006603">
    <property type="entry name" value="PQ-loop_rpt"/>
</dbReference>
<evidence type="ECO:0000256" key="12">
    <source>
        <dbReference type="ARBA" id="ARBA00048473"/>
    </source>
</evidence>
<proteinExistence type="inferred from homology"/>
<evidence type="ECO:0000256" key="10">
    <source>
        <dbReference type="ARBA" id="ARBA00023180"/>
    </source>
</evidence>
<dbReference type="GO" id="GO:0045335">
    <property type="term" value="C:phagocytic vesicle"/>
    <property type="evidence" value="ECO:0007669"/>
    <property type="project" value="UniProtKB-SubCell"/>
</dbReference>
<evidence type="ECO:0000313" key="16">
    <source>
        <dbReference type="EMBL" id="CAK1604499.1"/>
    </source>
</evidence>
<feature type="transmembrane region" description="Helical" evidence="15">
    <location>
        <begin position="291"/>
        <end position="311"/>
    </location>
</feature>
<keyword evidence="11" id="KW-0458">Lysosome</keyword>
<comment type="subcellular location">
    <subcellularLocation>
        <location evidence="2">Cytoplasmic vesicle</location>
        <location evidence="2">Phagosome</location>
    </subcellularLocation>
    <subcellularLocation>
        <location evidence="1">Lysosome membrane</location>
        <topology evidence="1">Multi-pass membrane protein</topology>
    </subcellularLocation>
</comment>
<name>A0AAV1MBE8_9NEOP</name>
<dbReference type="PANTHER" id="PTHR13131">
    <property type="entry name" value="CYSTINOSIN"/>
    <property type="match status" value="1"/>
</dbReference>
<dbReference type="SMART" id="SM00679">
    <property type="entry name" value="CTNS"/>
    <property type="match status" value="2"/>
</dbReference>
<keyword evidence="6" id="KW-0677">Repeat</keyword>
<organism evidence="16 17">
    <name type="scientific">Parnassius mnemosyne</name>
    <name type="common">clouded apollo</name>
    <dbReference type="NCBI Taxonomy" id="213953"/>
    <lineage>
        <taxon>Eukaryota</taxon>
        <taxon>Metazoa</taxon>
        <taxon>Ecdysozoa</taxon>
        <taxon>Arthropoda</taxon>
        <taxon>Hexapoda</taxon>
        <taxon>Insecta</taxon>
        <taxon>Pterygota</taxon>
        <taxon>Neoptera</taxon>
        <taxon>Endopterygota</taxon>
        <taxon>Lepidoptera</taxon>
        <taxon>Glossata</taxon>
        <taxon>Ditrysia</taxon>
        <taxon>Papilionoidea</taxon>
        <taxon>Papilionidae</taxon>
        <taxon>Parnassiinae</taxon>
        <taxon>Parnassini</taxon>
        <taxon>Parnassius</taxon>
        <taxon>Driopa</taxon>
    </lineage>
</organism>
<dbReference type="GO" id="GO:0015293">
    <property type="term" value="F:symporter activity"/>
    <property type="evidence" value="ECO:0007669"/>
    <property type="project" value="UniProtKB-KW"/>
</dbReference>
<comment type="function">
    <text evidence="13">Cystine/H(+) symporter that mediates export of cystine, the oxidized dimer of cysteine, from lysosomes. May play a role in the degradation of engulfed apoptotic cells.</text>
</comment>
<dbReference type="InterPro" id="IPR005282">
    <property type="entry name" value="LC_transporter"/>
</dbReference>
<keyword evidence="9 15" id="KW-0472">Membrane</keyword>
<dbReference type="NCBIfam" id="TIGR00951">
    <property type="entry name" value="2A43"/>
    <property type="match status" value="1"/>
</dbReference>
<evidence type="ECO:0000256" key="8">
    <source>
        <dbReference type="ARBA" id="ARBA00022989"/>
    </source>
</evidence>
<feature type="transmembrane region" description="Helical" evidence="15">
    <location>
        <begin position="154"/>
        <end position="172"/>
    </location>
</feature>
<gene>
    <name evidence="16" type="ORF">PARMNEM_LOCUS22710</name>
</gene>
<evidence type="ECO:0000256" key="13">
    <source>
        <dbReference type="ARBA" id="ARBA00055495"/>
    </source>
</evidence>
<evidence type="ECO:0000256" key="3">
    <source>
        <dbReference type="ARBA" id="ARBA00006855"/>
    </source>
</evidence>
<evidence type="ECO:0000256" key="11">
    <source>
        <dbReference type="ARBA" id="ARBA00023228"/>
    </source>
</evidence>
<evidence type="ECO:0000256" key="2">
    <source>
        <dbReference type="ARBA" id="ARBA00004262"/>
    </source>
</evidence>
<dbReference type="FunFam" id="1.20.1280.290:FF:000016">
    <property type="entry name" value="Cystinosin homolog"/>
    <property type="match status" value="1"/>
</dbReference>
<evidence type="ECO:0000256" key="5">
    <source>
        <dbReference type="ARBA" id="ARBA00022692"/>
    </source>
</evidence>
<comment type="caution">
    <text evidence="16">The sequence shown here is derived from an EMBL/GenBank/DDBJ whole genome shotgun (WGS) entry which is preliminary data.</text>
</comment>
<dbReference type="FunFam" id="1.20.1280.290:FF:000023">
    <property type="entry name" value="Cystinosin homolog"/>
    <property type="match status" value="1"/>
</dbReference>
<feature type="transmembrane region" description="Helical" evidence="15">
    <location>
        <begin position="323"/>
        <end position="347"/>
    </location>
</feature>
<keyword evidence="17" id="KW-1185">Reference proteome</keyword>
<evidence type="ECO:0000256" key="7">
    <source>
        <dbReference type="ARBA" id="ARBA00022847"/>
    </source>
</evidence>
<protein>
    <recommendedName>
        <fullName evidence="14">Cystinosin homolog</fullName>
    </recommendedName>
</protein>
<dbReference type="PANTHER" id="PTHR13131:SF5">
    <property type="entry name" value="CYSTINOSIN"/>
    <property type="match status" value="1"/>
</dbReference>
<evidence type="ECO:0000256" key="14">
    <source>
        <dbReference type="ARBA" id="ARBA00074957"/>
    </source>
</evidence>
<feature type="transmembrane region" description="Helical" evidence="15">
    <location>
        <begin position="367"/>
        <end position="386"/>
    </location>
</feature>
<keyword evidence="8 15" id="KW-1133">Transmembrane helix</keyword>
<dbReference type="Pfam" id="PF04193">
    <property type="entry name" value="PQ-loop"/>
    <property type="match status" value="2"/>
</dbReference>
<evidence type="ECO:0000256" key="15">
    <source>
        <dbReference type="SAM" id="Phobius"/>
    </source>
</evidence>
<comment type="catalytic activity">
    <reaction evidence="12">
        <text>L-cystine(out) + H(+)(out) = L-cystine(in) + H(+)(in)</text>
        <dbReference type="Rhea" id="RHEA:66172"/>
        <dbReference type="ChEBI" id="CHEBI:15378"/>
        <dbReference type="ChEBI" id="CHEBI:35491"/>
    </reaction>
    <physiologicalReaction direction="left-to-right" evidence="12">
        <dbReference type="Rhea" id="RHEA:66173"/>
    </physiologicalReaction>
</comment>
<evidence type="ECO:0000256" key="4">
    <source>
        <dbReference type="ARBA" id="ARBA00022448"/>
    </source>
</evidence>
<keyword evidence="7" id="KW-0769">Symport</keyword>
<evidence type="ECO:0000256" key="6">
    <source>
        <dbReference type="ARBA" id="ARBA00022737"/>
    </source>
</evidence>
<feature type="transmembrane region" description="Helical" evidence="15">
    <location>
        <begin position="267"/>
        <end position="285"/>
    </location>
</feature>
<dbReference type="AlphaFoldDB" id="A0AAV1MBE8"/>
<keyword evidence="10" id="KW-0325">Glycoprotein</keyword>
<feature type="transmembrane region" description="Helical" evidence="15">
    <location>
        <begin position="184"/>
        <end position="205"/>
    </location>
</feature>
<evidence type="ECO:0000313" key="17">
    <source>
        <dbReference type="Proteomes" id="UP001314205"/>
    </source>
</evidence>
<evidence type="ECO:0000256" key="1">
    <source>
        <dbReference type="ARBA" id="ARBA00004155"/>
    </source>
</evidence>
<evidence type="ECO:0000256" key="9">
    <source>
        <dbReference type="ARBA" id="ARBA00023136"/>
    </source>
</evidence>
<dbReference type="Proteomes" id="UP001314205">
    <property type="component" value="Unassembled WGS sequence"/>
</dbReference>
<dbReference type="Gene3D" id="1.20.1280.290">
    <property type="match status" value="2"/>
</dbReference>
<reference evidence="16 17" key="1">
    <citation type="submission" date="2023-11" db="EMBL/GenBank/DDBJ databases">
        <authorList>
            <person name="Hedman E."/>
            <person name="Englund M."/>
            <person name="Stromberg M."/>
            <person name="Nyberg Akerstrom W."/>
            <person name="Nylinder S."/>
            <person name="Jareborg N."/>
            <person name="Kallberg Y."/>
            <person name="Kronander E."/>
        </authorList>
    </citation>
    <scope>NUCLEOTIDE SEQUENCE [LARGE SCALE GENOMIC DNA]</scope>
</reference>